<dbReference type="KEGG" id="pmf:P9303_03281"/>
<dbReference type="AlphaFoldDB" id="A2C6H0"/>
<dbReference type="RefSeq" id="WP_011825005.1">
    <property type="nucleotide sequence ID" value="NC_008820.1"/>
</dbReference>
<organism evidence="1 2">
    <name type="scientific">Prochlorococcus marinus (strain MIT 9303)</name>
    <dbReference type="NCBI Taxonomy" id="59922"/>
    <lineage>
        <taxon>Bacteria</taxon>
        <taxon>Bacillati</taxon>
        <taxon>Cyanobacteriota</taxon>
        <taxon>Cyanophyceae</taxon>
        <taxon>Synechococcales</taxon>
        <taxon>Prochlorococcaceae</taxon>
        <taxon>Prochlorococcus</taxon>
    </lineage>
</organism>
<proteinExistence type="predicted"/>
<dbReference type="EMBL" id="CP000554">
    <property type="protein sequence ID" value="ABM77080.1"/>
    <property type="molecule type" value="Genomic_DNA"/>
</dbReference>
<gene>
    <name evidence="1" type="ordered locus">P9303_03281</name>
</gene>
<evidence type="ECO:0000313" key="1">
    <source>
        <dbReference type="EMBL" id="ABM77080.1"/>
    </source>
</evidence>
<dbReference type="Proteomes" id="UP000002274">
    <property type="component" value="Chromosome"/>
</dbReference>
<evidence type="ECO:0000313" key="2">
    <source>
        <dbReference type="Proteomes" id="UP000002274"/>
    </source>
</evidence>
<reference evidence="1 2" key="1">
    <citation type="journal article" date="2007" name="PLoS Genet.">
        <title>Patterns and implications of gene gain and loss in the evolution of Prochlorococcus.</title>
        <authorList>
            <person name="Kettler G.C."/>
            <person name="Martiny A.C."/>
            <person name="Huang K."/>
            <person name="Zucker J."/>
            <person name="Coleman M.L."/>
            <person name="Rodrigue S."/>
            <person name="Chen F."/>
            <person name="Lapidus A."/>
            <person name="Ferriera S."/>
            <person name="Johnson J."/>
            <person name="Steglich C."/>
            <person name="Church G.M."/>
            <person name="Richardson P."/>
            <person name="Chisholm S.W."/>
        </authorList>
    </citation>
    <scope>NUCLEOTIDE SEQUENCE [LARGE SCALE GENOMIC DNA]</scope>
    <source>
        <strain evidence="1 2">MIT 9303</strain>
    </source>
</reference>
<dbReference type="STRING" id="59922.P9303_03281"/>
<name>A2C6H0_PROM3</name>
<accession>A2C6H0</accession>
<dbReference type="HOGENOM" id="CLU_148028_0_0_3"/>
<dbReference type="BioCyc" id="PMAR59922:G1G80-310-MONOMER"/>
<sequence length="118" mass="13005">MEHRGAPNDPLGCHFDLLLEDGPACRTWRLPQIPRLDGPAVEAIPIAVHRLAWLDHHDAAVSGGRGWAKRIVGGLFSGSLPINCEDRLSVRLQSTDLEGHLEIEHRLCRIRSKPGANP</sequence>
<protein>
    <submittedName>
        <fullName evidence="1">Uncharacterized protein</fullName>
    </submittedName>
</protein>